<sequence>MRPIIMPMVESILLAAVRVSSFEGQQPLTNASGFFFERDGRLFVVTSRHVVFDEPSKHHPDRIEIELHSQPENMADSIGFSIPLYRDGLAVWREGEDGGGPVDVAVVELERKALPPKLLYRAFTPEHLAQPSDHVEVGDSLLIVGFPLGFHDALHHLPVARQAVVASAYGLRFQGQGFFLTDARTHRGTSGALVVSRMRDGRGDKLDLPWMLLGIHSARFDVGSRDLAEDEVLGLNSAWYADMLLTLTEPAAAKPARTAPGATAATAAANTAVATSAAAAVGNAAATPSAAPAAASATAPVPPARPK</sequence>
<dbReference type="PATRIC" id="fig|1127483.3.peg.2295"/>
<dbReference type="EMBL" id="AHJE01000025">
    <property type="protein sequence ID" value="EHP42966.1"/>
    <property type="molecule type" value="Genomic_DNA"/>
</dbReference>
<proteinExistence type="predicted"/>
<name>H1S3G4_9BURK</name>
<dbReference type="InterPro" id="IPR001940">
    <property type="entry name" value="Peptidase_S1C"/>
</dbReference>
<comment type="caution">
    <text evidence="1">The sequence shown here is derived from an EMBL/GenBank/DDBJ whole genome shotgun (WGS) entry which is preliminary data.</text>
</comment>
<dbReference type="PRINTS" id="PR00834">
    <property type="entry name" value="PROTEASES2C"/>
</dbReference>
<evidence type="ECO:0000313" key="2">
    <source>
        <dbReference type="Proteomes" id="UP000005808"/>
    </source>
</evidence>
<organism evidence="1 2">
    <name type="scientific">Cupriavidus basilensis OR16</name>
    <dbReference type="NCBI Taxonomy" id="1127483"/>
    <lineage>
        <taxon>Bacteria</taxon>
        <taxon>Pseudomonadati</taxon>
        <taxon>Pseudomonadota</taxon>
        <taxon>Betaproteobacteria</taxon>
        <taxon>Burkholderiales</taxon>
        <taxon>Burkholderiaceae</taxon>
        <taxon>Cupriavidus</taxon>
    </lineage>
</organism>
<dbReference type="InterPro" id="IPR009003">
    <property type="entry name" value="Peptidase_S1_PA"/>
</dbReference>
<dbReference type="GO" id="GO:0006508">
    <property type="term" value="P:proteolysis"/>
    <property type="evidence" value="ECO:0007669"/>
    <property type="project" value="InterPro"/>
</dbReference>
<reference evidence="1 2" key="1">
    <citation type="journal article" date="2012" name="J. Bacteriol.">
        <title>De Novo Genome Project of Cupriavidus basilensis OR16.</title>
        <authorList>
            <person name="Cserhati M."/>
            <person name="Kriszt B."/>
            <person name="Szoboszlay S."/>
            <person name="Toth A."/>
            <person name="Szabo I."/>
            <person name="Tancsics A."/>
            <person name="Nagy I."/>
            <person name="Horvath B."/>
            <person name="Nagy I."/>
            <person name="Kukolya J."/>
        </authorList>
    </citation>
    <scope>NUCLEOTIDE SEQUENCE [LARGE SCALE GENOMIC DNA]</scope>
    <source>
        <strain evidence="1 2">OR16</strain>
    </source>
</reference>
<dbReference type="Proteomes" id="UP000005808">
    <property type="component" value="Unassembled WGS sequence"/>
</dbReference>
<protein>
    <recommendedName>
        <fullName evidence="3">Trypsin-like serine protease</fullName>
    </recommendedName>
</protein>
<gene>
    <name evidence="1" type="ORF">OR16_11443</name>
</gene>
<evidence type="ECO:0008006" key="3">
    <source>
        <dbReference type="Google" id="ProtNLM"/>
    </source>
</evidence>
<dbReference type="GO" id="GO:0004252">
    <property type="term" value="F:serine-type endopeptidase activity"/>
    <property type="evidence" value="ECO:0007669"/>
    <property type="project" value="InterPro"/>
</dbReference>
<dbReference type="AlphaFoldDB" id="H1S3G4"/>
<evidence type="ECO:0000313" key="1">
    <source>
        <dbReference type="EMBL" id="EHP42966.1"/>
    </source>
</evidence>
<dbReference type="Gene3D" id="2.40.10.120">
    <property type="match status" value="1"/>
</dbReference>
<accession>H1S3G4</accession>
<dbReference type="Pfam" id="PF13365">
    <property type="entry name" value="Trypsin_2"/>
    <property type="match status" value="1"/>
</dbReference>
<dbReference type="SUPFAM" id="SSF50494">
    <property type="entry name" value="Trypsin-like serine proteases"/>
    <property type="match status" value="1"/>
</dbReference>